<feature type="transmembrane region" description="Helical" evidence="10">
    <location>
        <begin position="210"/>
        <end position="236"/>
    </location>
</feature>
<evidence type="ECO:0000256" key="1">
    <source>
        <dbReference type="ARBA" id="ARBA00002578"/>
    </source>
</evidence>
<dbReference type="OrthoDB" id="9807748at2"/>
<protein>
    <recommendedName>
        <fullName evidence="3 9">Flagellar biosynthetic protein FliR</fullName>
    </recommendedName>
</protein>
<dbReference type="GO" id="GO:0006605">
    <property type="term" value="P:protein targeting"/>
    <property type="evidence" value="ECO:0007669"/>
    <property type="project" value="UniProtKB-UniRule"/>
</dbReference>
<dbReference type="Pfam" id="PF01311">
    <property type="entry name" value="Bac_export_1"/>
    <property type="match status" value="1"/>
</dbReference>
<dbReference type="AlphaFoldDB" id="A0A0M1P684"/>
<gene>
    <name evidence="11" type="ORF">AM231_13175</name>
</gene>
<accession>A0A0M1P684</accession>
<keyword evidence="4 10" id="KW-1003">Cell membrane</keyword>
<evidence type="ECO:0000313" key="12">
    <source>
        <dbReference type="Proteomes" id="UP000036932"/>
    </source>
</evidence>
<feature type="transmembrane region" description="Helical" evidence="10">
    <location>
        <begin position="6"/>
        <end position="28"/>
    </location>
</feature>
<dbReference type="RefSeq" id="WP_053492647.1">
    <property type="nucleotide sequence ID" value="NZ_LIUT01000001.1"/>
</dbReference>
<evidence type="ECO:0000256" key="2">
    <source>
        <dbReference type="ARBA" id="ARBA00009772"/>
    </source>
</evidence>
<feature type="transmembrane region" description="Helical" evidence="10">
    <location>
        <begin position="65"/>
        <end position="90"/>
    </location>
</feature>
<dbReference type="PATRIC" id="fig|1705565.3.peg.4664"/>
<keyword evidence="8 10" id="KW-0975">Bacterial flagellum</keyword>
<keyword evidence="7 10" id="KW-0472">Membrane</keyword>
<dbReference type="InterPro" id="IPR002010">
    <property type="entry name" value="T3SS_IM_R"/>
</dbReference>
<dbReference type="EMBL" id="LIUT01000001">
    <property type="protein sequence ID" value="KOR89996.1"/>
    <property type="molecule type" value="Genomic_DNA"/>
</dbReference>
<keyword evidence="6 10" id="KW-1133">Transmembrane helix</keyword>
<dbReference type="GO" id="GO:0044780">
    <property type="term" value="P:bacterial-type flagellum assembly"/>
    <property type="evidence" value="ECO:0007669"/>
    <property type="project" value="UniProtKB-UniRule"/>
</dbReference>
<evidence type="ECO:0000256" key="6">
    <source>
        <dbReference type="ARBA" id="ARBA00022989"/>
    </source>
</evidence>
<dbReference type="InterPro" id="IPR006303">
    <property type="entry name" value="FliR"/>
</dbReference>
<evidence type="ECO:0000256" key="9">
    <source>
        <dbReference type="NCBIfam" id="TIGR01400"/>
    </source>
</evidence>
<dbReference type="PRINTS" id="PR00953">
    <property type="entry name" value="TYPE3IMRPROT"/>
</dbReference>
<dbReference type="PANTHER" id="PTHR30065:SF1">
    <property type="entry name" value="SURFACE PRESENTATION OF ANTIGENS PROTEIN SPAR"/>
    <property type="match status" value="1"/>
</dbReference>
<keyword evidence="12" id="KW-1185">Reference proteome</keyword>
<evidence type="ECO:0000256" key="3">
    <source>
        <dbReference type="ARBA" id="ARBA00021717"/>
    </source>
</evidence>
<organism evidence="11 12">
    <name type="scientific">Paenibacillus solani</name>
    <dbReference type="NCBI Taxonomy" id="1705565"/>
    <lineage>
        <taxon>Bacteria</taxon>
        <taxon>Bacillati</taxon>
        <taxon>Bacillota</taxon>
        <taxon>Bacilli</taxon>
        <taxon>Bacillales</taxon>
        <taxon>Paenibacillaceae</taxon>
        <taxon>Paenibacillus</taxon>
    </lineage>
</organism>
<dbReference type="GO" id="GO:0005886">
    <property type="term" value="C:plasma membrane"/>
    <property type="evidence" value="ECO:0007669"/>
    <property type="project" value="UniProtKB-SubCell"/>
</dbReference>
<keyword evidence="5 10" id="KW-0812">Transmembrane</keyword>
<feature type="transmembrane region" description="Helical" evidence="10">
    <location>
        <begin position="179"/>
        <end position="204"/>
    </location>
</feature>
<evidence type="ECO:0000256" key="4">
    <source>
        <dbReference type="ARBA" id="ARBA00022475"/>
    </source>
</evidence>
<dbReference type="GO" id="GO:0009425">
    <property type="term" value="C:bacterial-type flagellum basal body"/>
    <property type="evidence" value="ECO:0007669"/>
    <property type="project" value="UniProtKB-SubCell"/>
</dbReference>
<comment type="similarity">
    <text evidence="2 10">Belongs to the FliR/MopE/SpaR family.</text>
</comment>
<evidence type="ECO:0000256" key="8">
    <source>
        <dbReference type="ARBA" id="ARBA00023143"/>
    </source>
</evidence>
<proteinExistence type="inferred from homology"/>
<keyword evidence="11" id="KW-0969">Cilium</keyword>
<evidence type="ECO:0000256" key="7">
    <source>
        <dbReference type="ARBA" id="ARBA00023136"/>
    </source>
</evidence>
<keyword evidence="11" id="KW-0966">Cell projection</keyword>
<dbReference type="NCBIfam" id="TIGR01400">
    <property type="entry name" value="fliR"/>
    <property type="match status" value="1"/>
</dbReference>
<reference evidence="12" key="1">
    <citation type="submission" date="2015-08" db="EMBL/GenBank/DDBJ databases">
        <title>Genome sequencing project for genomic taxonomy and phylogenomics of Bacillus-like bacteria.</title>
        <authorList>
            <person name="Liu B."/>
            <person name="Wang J."/>
            <person name="Zhu Y."/>
            <person name="Liu G."/>
            <person name="Chen Q."/>
            <person name="Chen Z."/>
            <person name="Lan J."/>
            <person name="Che J."/>
            <person name="Ge C."/>
            <person name="Shi H."/>
            <person name="Pan Z."/>
            <person name="Liu X."/>
        </authorList>
    </citation>
    <scope>NUCLEOTIDE SEQUENCE [LARGE SCALE GENOMIC DNA]</scope>
    <source>
        <strain evidence="12">FJAT-22460</strain>
    </source>
</reference>
<comment type="function">
    <text evidence="1 10">Role in flagellar biosynthesis.</text>
</comment>
<evidence type="ECO:0000256" key="5">
    <source>
        <dbReference type="ARBA" id="ARBA00022692"/>
    </source>
</evidence>
<comment type="caution">
    <text evidence="11">The sequence shown here is derived from an EMBL/GenBank/DDBJ whole genome shotgun (WGS) entry which is preliminary data.</text>
</comment>
<sequence length="262" mass="28706">MEWLQQSLPVFMLIFCRITSFFVISPVFASRGIPSSFKIALSAIIALIVYLSTGLGEVVPQDLSYAILIVQEVLVGLLLGFTAYLIMAVVQTAGALIDIQIGFSMANVIDPFTGSSTPLIGNFKFYLSLLVFLSMNGHHYLLDAIMYSYEWIPITGDVFSKIHDGNVTDFLVRTFSHSFVLALQMAAPLVAALFLTDVGLGFLARTAPQFNVFVIGIILKIIVGLVLLMLLMPMLVSLFDHLFAKMFEALRQLLGVLGDGPT</sequence>
<comment type="subcellular location">
    <subcellularLocation>
        <location evidence="10">Cell membrane</location>
        <topology evidence="10">Multi-pass membrane protein</topology>
    </subcellularLocation>
    <subcellularLocation>
        <location evidence="10">Bacterial flagellum basal body</location>
    </subcellularLocation>
</comment>
<feature type="transmembrane region" description="Helical" evidence="10">
    <location>
        <begin position="40"/>
        <end position="59"/>
    </location>
</feature>
<keyword evidence="11" id="KW-0282">Flagellum</keyword>
<evidence type="ECO:0000313" key="11">
    <source>
        <dbReference type="EMBL" id="KOR89996.1"/>
    </source>
</evidence>
<name>A0A0M1P684_9BACL</name>
<evidence type="ECO:0000256" key="10">
    <source>
        <dbReference type="RuleBase" id="RU362071"/>
    </source>
</evidence>
<dbReference type="Proteomes" id="UP000036932">
    <property type="component" value="Unassembled WGS sequence"/>
</dbReference>
<dbReference type="PANTHER" id="PTHR30065">
    <property type="entry name" value="FLAGELLAR BIOSYNTHETIC PROTEIN FLIR"/>
    <property type="match status" value="1"/>
</dbReference>